<dbReference type="Gene3D" id="3.40.50.720">
    <property type="entry name" value="NAD(P)-binding Rossmann-like Domain"/>
    <property type="match status" value="1"/>
</dbReference>
<dbReference type="Gene3D" id="3.40.50.261">
    <property type="entry name" value="Succinyl-CoA synthetase domains"/>
    <property type="match status" value="2"/>
</dbReference>
<evidence type="ECO:0000259" key="4">
    <source>
        <dbReference type="PROSITE" id="PS50975"/>
    </source>
</evidence>
<keyword evidence="6" id="KW-1185">Reference proteome</keyword>
<sequence>MKNPTSRDLGDISVTDAAAGAVARPMMDRVLRPRSVAIIGVSSKEGSAGRNAVANLLRSGFDGEIHLVSRSGVKLEGLASVPGVADLPRGIDLAILAVPGPVIEETLKACASHGMGAATVFASGFAEQGEDGRAAQERLRAIAEQAGMGLVGPNCLGYRNYIQPLAVSFGKGGIESDHPGDRSAVAVLSQSGGMMAHCCLALTARGLPLSYSVATGNEATLGIEDFLGDFAQDAHTQSVMVYAEQVRRPLDFLEAVRACNQRGKSVVLMHPGRSARAQEAAQSHSGAMAGDYAAMRELVSRAGAVMVETLEEFVDVAEILARSGKAPHNGLGIMTTSGAFCGSSLDYCDTLGLDVPPLSPSTKAVLDEALPAFAHAGNPLDLTTQPMQEPELLGKGLQALLDDPAIGSVVVAITPGGGMQSLRYFDGLQPALSNAQKPVSLSLMGDGSELPQPFFDKLREGNVHFTRSPERSLRTMAAVTRYGCSLERAERSAATRLALNVDGMPCGNLPEHRAKALLQDMGVSVPQAALARTVDEAVSLAASIGYPVALKAQAKELMHKTEAGGVELMLADEDNLRAAWARMSASVAGALNGAELDGILVEEMALAGVDMIVAGRRDPEWGAVVMVGMGGIWAEAMRDFRLFPADLAETDIEAELRQLRSAPVLTGGRGRPACDLAALVDVAARVGAALRAEPRLREVEINPLRVFEEGRGSMALDALARFQP</sequence>
<dbReference type="Gene3D" id="3.30.1490.20">
    <property type="entry name" value="ATP-grasp fold, A domain"/>
    <property type="match status" value="1"/>
</dbReference>
<dbReference type="InterPro" id="IPR032875">
    <property type="entry name" value="Succ_CoA_lig_flav_dom"/>
</dbReference>
<dbReference type="Pfam" id="PF13549">
    <property type="entry name" value="ATP-grasp_5"/>
    <property type="match status" value="1"/>
</dbReference>
<accession>A0A6I4T9Z2</accession>
<keyword evidence="3" id="KW-0547">Nucleotide-binding</keyword>
<dbReference type="Pfam" id="PF13607">
    <property type="entry name" value="Succ_CoA_lig"/>
    <property type="match status" value="1"/>
</dbReference>
<dbReference type="AlphaFoldDB" id="A0A6I4T9Z2"/>
<comment type="similarity">
    <text evidence="2">In the N-terminal section; belongs to the acetate CoA ligase alpha subunit family.</text>
</comment>
<dbReference type="InterPro" id="IPR016102">
    <property type="entry name" value="Succinyl-CoA_synth-like"/>
</dbReference>
<dbReference type="Proteomes" id="UP000438476">
    <property type="component" value="Unassembled WGS sequence"/>
</dbReference>
<dbReference type="GO" id="GO:0046872">
    <property type="term" value="F:metal ion binding"/>
    <property type="evidence" value="ECO:0007669"/>
    <property type="project" value="InterPro"/>
</dbReference>
<proteinExistence type="inferred from homology"/>
<dbReference type="InterPro" id="IPR011761">
    <property type="entry name" value="ATP-grasp"/>
</dbReference>
<dbReference type="PANTHER" id="PTHR42793">
    <property type="entry name" value="COA BINDING DOMAIN CONTAINING PROTEIN"/>
    <property type="match status" value="1"/>
</dbReference>
<evidence type="ECO:0000256" key="1">
    <source>
        <dbReference type="ARBA" id="ARBA00022532"/>
    </source>
</evidence>
<feature type="domain" description="ATP-grasp" evidence="4">
    <location>
        <begin position="515"/>
        <end position="552"/>
    </location>
</feature>
<dbReference type="InterPro" id="IPR036291">
    <property type="entry name" value="NAD(P)-bd_dom_sf"/>
</dbReference>
<dbReference type="Gene3D" id="3.30.470.20">
    <property type="entry name" value="ATP-grasp fold, B domain"/>
    <property type="match status" value="1"/>
</dbReference>
<evidence type="ECO:0000256" key="3">
    <source>
        <dbReference type="PROSITE-ProRule" id="PRU00409"/>
    </source>
</evidence>
<dbReference type="PROSITE" id="PS50975">
    <property type="entry name" value="ATP_GRASP"/>
    <property type="match status" value="1"/>
</dbReference>
<dbReference type="FunFam" id="3.30.1490.20:FF:000020">
    <property type="entry name" value="Protein lysine acetyltransferase"/>
    <property type="match status" value="1"/>
</dbReference>
<dbReference type="SMART" id="SM00881">
    <property type="entry name" value="CoA_binding"/>
    <property type="match status" value="1"/>
</dbReference>
<protein>
    <submittedName>
        <fullName evidence="5">CoA-binding protein</fullName>
    </submittedName>
</protein>
<dbReference type="GO" id="GO:0006099">
    <property type="term" value="P:tricarboxylic acid cycle"/>
    <property type="evidence" value="ECO:0007669"/>
    <property type="project" value="UniProtKB-KW"/>
</dbReference>
<keyword evidence="3" id="KW-0067">ATP-binding</keyword>
<organism evidence="5 6">
    <name type="scientific">Altericroceibacterium endophyticum</name>
    <dbReference type="NCBI Taxonomy" id="1808508"/>
    <lineage>
        <taxon>Bacteria</taxon>
        <taxon>Pseudomonadati</taxon>
        <taxon>Pseudomonadota</taxon>
        <taxon>Alphaproteobacteria</taxon>
        <taxon>Sphingomonadales</taxon>
        <taxon>Erythrobacteraceae</taxon>
        <taxon>Altericroceibacterium</taxon>
    </lineage>
</organism>
<evidence type="ECO:0000313" key="5">
    <source>
        <dbReference type="EMBL" id="MXO66833.1"/>
    </source>
</evidence>
<keyword evidence="1" id="KW-0816">Tricarboxylic acid cycle</keyword>
<dbReference type="InterPro" id="IPR003781">
    <property type="entry name" value="CoA-bd"/>
</dbReference>
<evidence type="ECO:0000256" key="2">
    <source>
        <dbReference type="ARBA" id="ARBA00060888"/>
    </source>
</evidence>
<dbReference type="EMBL" id="WTYT01000006">
    <property type="protein sequence ID" value="MXO66833.1"/>
    <property type="molecule type" value="Genomic_DNA"/>
</dbReference>
<dbReference type="SUPFAM" id="SSF56059">
    <property type="entry name" value="Glutathione synthetase ATP-binding domain-like"/>
    <property type="match status" value="1"/>
</dbReference>
<evidence type="ECO:0000313" key="6">
    <source>
        <dbReference type="Proteomes" id="UP000438476"/>
    </source>
</evidence>
<dbReference type="SUPFAM" id="SSF51735">
    <property type="entry name" value="NAD(P)-binding Rossmann-fold domains"/>
    <property type="match status" value="1"/>
</dbReference>
<dbReference type="GO" id="GO:0005524">
    <property type="term" value="F:ATP binding"/>
    <property type="evidence" value="ECO:0007669"/>
    <property type="project" value="UniProtKB-UniRule"/>
</dbReference>
<dbReference type="InterPro" id="IPR013815">
    <property type="entry name" value="ATP_grasp_subdomain_1"/>
</dbReference>
<dbReference type="SUPFAM" id="SSF52210">
    <property type="entry name" value="Succinyl-CoA synthetase domains"/>
    <property type="match status" value="2"/>
</dbReference>
<name>A0A6I4T9Z2_9SPHN</name>
<reference evidence="5 6" key="1">
    <citation type="submission" date="2019-12" db="EMBL/GenBank/DDBJ databases">
        <title>Genomic-based taxomic classification of the family Erythrobacteraceae.</title>
        <authorList>
            <person name="Xu L."/>
        </authorList>
    </citation>
    <scope>NUCLEOTIDE SEQUENCE [LARGE SCALE GENOMIC DNA]</scope>
    <source>
        <strain evidence="5 6">LMG 29518</strain>
    </source>
</reference>
<comment type="caution">
    <text evidence="5">The sequence shown here is derived from an EMBL/GenBank/DDBJ whole genome shotgun (WGS) entry which is preliminary data.</text>
</comment>
<dbReference type="Pfam" id="PF13380">
    <property type="entry name" value="CoA_binding_2"/>
    <property type="match status" value="1"/>
</dbReference>
<dbReference type="PANTHER" id="PTHR42793:SF4">
    <property type="entry name" value="BLL6376 PROTEIN"/>
    <property type="match status" value="1"/>
</dbReference>
<gene>
    <name evidence="5" type="ORF">GRI91_13795</name>
</gene>